<organism evidence="3 4">
    <name type="scientific">Claviceps pazoutovae</name>
    <dbReference type="NCBI Taxonomy" id="1649127"/>
    <lineage>
        <taxon>Eukaryota</taxon>
        <taxon>Fungi</taxon>
        <taxon>Dikarya</taxon>
        <taxon>Ascomycota</taxon>
        <taxon>Pezizomycotina</taxon>
        <taxon>Sordariomycetes</taxon>
        <taxon>Hypocreomycetidae</taxon>
        <taxon>Hypocreales</taxon>
        <taxon>Clavicipitaceae</taxon>
        <taxon>Claviceps</taxon>
    </lineage>
</organism>
<protein>
    <submittedName>
        <fullName evidence="3">Uncharacterized protein</fullName>
    </submittedName>
</protein>
<feature type="transmembrane region" description="Helical" evidence="2">
    <location>
        <begin position="396"/>
        <end position="417"/>
    </location>
</feature>
<feature type="region of interest" description="Disordered" evidence="1">
    <location>
        <begin position="1"/>
        <end position="40"/>
    </location>
</feature>
<keyword evidence="4" id="KW-1185">Reference proteome</keyword>
<keyword evidence="2" id="KW-1133">Transmembrane helix</keyword>
<dbReference type="Proteomes" id="UP000706124">
    <property type="component" value="Unassembled WGS sequence"/>
</dbReference>
<keyword evidence="2" id="KW-0812">Transmembrane</keyword>
<feature type="transmembrane region" description="Helical" evidence="2">
    <location>
        <begin position="356"/>
        <end position="376"/>
    </location>
</feature>
<evidence type="ECO:0000256" key="2">
    <source>
        <dbReference type="SAM" id="Phobius"/>
    </source>
</evidence>
<dbReference type="EMBL" id="SRPO01000087">
    <property type="protein sequence ID" value="KAG5941995.1"/>
    <property type="molecule type" value="Genomic_DNA"/>
</dbReference>
<dbReference type="PANTHER" id="PTHR40467">
    <property type="match status" value="1"/>
</dbReference>
<feature type="transmembrane region" description="Helical" evidence="2">
    <location>
        <begin position="133"/>
        <end position="152"/>
    </location>
</feature>
<feature type="region of interest" description="Disordered" evidence="1">
    <location>
        <begin position="160"/>
        <end position="179"/>
    </location>
</feature>
<feature type="transmembrane region" description="Helical" evidence="2">
    <location>
        <begin position="459"/>
        <end position="481"/>
    </location>
</feature>
<gene>
    <name evidence="3" type="ORF">E4U60_007541</name>
</gene>
<feature type="compositionally biased region" description="Polar residues" evidence="1">
    <location>
        <begin position="1"/>
        <end position="12"/>
    </location>
</feature>
<evidence type="ECO:0000256" key="1">
    <source>
        <dbReference type="SAM" id="MobiDB-lite"/>
    </source>
</evidence>
<proteinExistence type="predicted"/>
<dbReference type="PANTHER" id="PTHR40467:SF1">
    <property type="match status" value="1"/>
</dbReference>
<evidence type="ECO:0000313" key="4">
    <source>
        <dbReference type="Proteomes" id="UP000706124"/>
    </source>
</evidence>
<comment type="caution">
    <text evidence="3">The sequence shown here is derived from an EMBL/GenBank/DDBJ whole genome shotgun (WGS) entry which is preliminary data.</text>
</comment>
<dbReference type="InterPro" id="IPR039966">
    <property type="entry name" value="C553.12c"/>
</dbReference>
<name>A0A9P7SIP2_9HYPO</name>
<accession>A0A9P7SIP2</accession>
<dbReference type="OrthoDB" id="5541877at2759"/>
<evidence type="ECO:0000313" key="3">
    <source>
        <dbReference type="EMBL" id="KAG5941995.1"/>
    </source>
</evidence>
<sequence>MPSFFQFTQGTESHSRPSDSSPLLGRFRAVPPRPGLSRRRSSQLGLLSDHFSSVTGDGRGSVHVGYGALVATQLLNHGNDNNDNDDDDGYAMDLDGDEAWVGQRLWRRWILDLWVRPKQTAVKRMVDRWWTRYGLLVFLPAALAVAWCAVPFPQYPLPDDSEPHHDSPEGPGHEHKTPGRGEARVQVNFWFFLFVYYGFYNLTALIWITKVFNLYNFNWWPQVLGFPFTMFLIAILSIAVPIPIYYSPEARFLTNFNTSWISWTFIIMATPVAIAFLILMTNERHIGLRHSLSETQRIFTTAWWTGEPDTLPARRDRRRRHQFRFADADMDELHVRVPHHRGQRVAMRRRWLPSSFVRFLWFCVALVVGLMVYVIGEAYAELYLRTLPHSNLETVVYVYGWVATVHLLDAVTGWVLGMREGERVGSYPLSWVFKLYFTLTYQTYVRALYARLRTPKQFVILQILSSTSLVVLTPIMMTRFVHRALTVVGMNGLSYGSYQKIQTRNVFIRFLAENTSMATFLGSVAVLHYGSNKAVYPHFAFDRDDEPYDFQLTFWASSVTWACELVASLAVRLLIQLCFNVDVGLEGKLDFTVWPELLPTCVAVTLHILQNMLFSIIRLQFH</sequence>
<feature type="transmembrane region" description="Helical" evidence="2">
    <location>
        <begin position="260"/>
        <end position="280"/>
    </location>
</feature>
<keyword evidence="2" id="KW-0472">Membrane</keyword>
<dbReference type="AlphaFoldDB" id="A0A9P7SIP2"/>
<feature type="transmembrane region" description="Helical" evidence="2">
    <location>
        <begin position="220"/>
        <end position="240"/>
    </location>
</feature>
<feature type="transmembrane region" description="Helical" evidence="2">
    <location>
        <begin position="189"/>
        <end position="208"/>
    </location>
</feature>
<feature type="compositionally biased region" description="Basic and acidic residues" evidence="1">
    <location>
        <begin position="161"/>
        <end position="179"/>
    </location>
</feature>
<reference evidence="3 4" key="1">
    <citation type="journal article" date="2020" name="bioRxiv">
        <title>Whole genome comparisons of ergot fungi reveals the divergence and evolution of species within the genus Claviceps are the result of varying mechanisms driving genome evolution and host range expansion.</title>
        <authorList>
            <person name="Wyka S.A."/>
            <person name="Mondo S.J."/>
            <person name="Liu M."/>
            <person name="Dettman J."/>
            <person name="Nalam V."/>
            <person name="Broders K.D."/>
        </authorList>
    </citation>
    <scope>NUCLEOTIDE SEQUENCE [LARGE SCALE GENOMIC DNA]</scope>
    <source>
        <strain evidence="3 4">CCC 1485</strain>
    </source>
</reference>